<evidence type="ECO:0000313" key="7">
    <source>
        <dbReference type="Proteomes" id="UP000182059"/>
    </source>
</evidence>
<sequence length="155" mass="17284">MDNKAKISAIVLRLLMGWYMFFDGIPKVLDPNFSATGFLLNAKTFPGFYAWFASPMNAWWVGPFNAWAITLIGVALLLGVGVRLACWAGAAMMIIYYFPHYDLPAVTHGYVVEEHIIYAAIFAFIALFVPSQEFGLAGRLRKSFLGQVPVLKNLI</sequence>
<dbReference type="AlphaFoldDB" id="A0A1J5G9G9"/>
<evidence type="ECO:0000256" key="1">
    <source>
        <dbReference type="ARBA" id="ARBA00004141"/>
    </source>
</evidence>
<dbReference type="GO" id="GO:0016020">
    <property type="term" value="C:membrane"/>
    <property type="evidence" value="ECO:0007669"/>
    <property type="project" value="UniProtKB-SubCell"/>
</dbReference>
<name>A0A1J5G9G9_9BACT</name>
<evidence type="ECO:0000256" key="2">
    <source>
        <dbReference type="ARBA" id="ARBA00022692"/>
    </source>
</evidence>
<accession>A0A1J5G9G9</accession>
<organism evidence="6 7">
    <name type="scientific">Candidatus Nomurabacteria bacterium CG2_30_43_9</name>
    <dbReference type="NCBI Taxonomy" id="1805283"/>
    <lineage>
        <taxon>Bacteria</taxon>
        <taxon>Candidatus Nomuraibacteriota</taxon>
    </lineage>
</organism>
<reference evidence="6 7" key="1">
    <citation type="journal article" date="2016" name="Environ. Microbiol.">
        <title>Genomic resolution of a cold subsurface aquifer community provides metabolic insights for novel microbes adapted to high CO concentrations.</title>
        <authorList>
            <person name="Probst A.J."/>
            <person name="Castelle C.J."/>
            <person name="Singh A."/>
            <person name="Brown C.T."/>
            <person name="Anantharaman K."/>
            <person name="Sharon I."/>
            <person name="Hug L.A."/>
            <person name="Burstein D."/>
            <person name="Emerson J.B."/>
            <person name="Thomas B.C."/>
            <person name="Banfield J.F."/>
        </authorList>
    </citation>
    <scope>NUCLEOTIDE SEQUENCE [LARGE SCALE GENOMIC DNA]</scope>
    <source>
        <strain evidence="6">CG2_30_43_9</strain>
    </source>
</reference>
<evidence type="ECO:0000256" key="5">
    <source>
        <dbReference type="SAM" id="Phobius"/>
    </source>
</evidence>
<dbReference type="EMBL" id="MNYX01000015">
    <property type="protein sequence ID" value="OIP66282.1"/>
    <property type="molecule type" value="Genomic_DNA"/>
</dbReference>
<evidence type="ECO:0008006" key="8">
    <source>
        <dbReference type="Google" id="ProtNLM"/>
    </source>
</evidence>
<dbReference type="Pfam" id="PF07681">
    <property type="entry name" value="DoxX"/>
    <property type="match status" value="1"/>
</dbReference>
<evidence type="ECO:0000313" key="6">
    <source>
        <dbReference type="EMBL" id="OIP66282.1"/>
    </source>
</evidence>
<keyword evidence="3 5" id="KW-1133">Transmembrane helix</keyword>
<dbReference type="Proteomes" id="UP000182059">
    <property type="component" value="Unassembled WGS sequence"/>
</dbReference>
<protein>
    <recommendedName>
        <fullName evidence="8">DoxX family protein</fullName>
    </recommendedName>
</protein>
<feature type="transmembrane region" description="Helical" evidence="5">
    <location>
        <begin position="7"/>
        <end position="26"/>
    </location>
</feature>
<evidence type="ECO:0000256" key="4">
    <source>
        <dbReference type="ARBA" id="ARBA00023136"/>
    </source>
</evidence>
<feature type="transmembrane region" description="Helical" evidence="5">
    <location>
        <begin position="116"/>
        <end position="136"/>
    </location>
</feature>
<keyword evidence="2 5" id="KW-0812">Transmembrane</keyword>
<keyword evidence="4 5" id="KW-0472">Membrane</keyword>
<gene>
    <name evidence="6" type="ORF">AUK15_00660</name>
</gene>
<dbReference type="InterPro" id="IPR032808">
    <property type="entry name" value="DoxX"/>
</dbReference>
<comment type="subcellular location">
    <subcellularLocation>
        <location evidence="1">Membrane</location>
        <topology evidence="1">Multi-pass membrane protein</topology>
    </subcellularLocation>
</comment>
<feature type="transmembrane region" description="Helical" evidence="5">
    <location>
        <begin position="64"/>
        <end position="96"/>
    </location>
</feature>
<evidence type="ECO:0000256" key="3">
    <source>
        <dbReference type="ARBA" id="ARBA00022989"/>
    </source>
</evidence>
<proteinExistence type="predicted"/>
<comment type="caution">
    <text evidence="6">The sequence shown here is derived from an EMBL/GenBank/DDBJ whole genome shotgun (WGS) entry which is preliminary data.</text>
</comment>